<dbReference type="InterPro" id="IPR031756">
    <property type="entry name" value="BGBP_N"/>
</dbReference>
<evidence type="ECO:0000256" key="2">
    <source>
        <dbReference type="ARBA" id="ARBA00008781"/>
    </source>
</evidence>
<feature type="domain" description="CBM39" evidence="7">
    <location>
        <begin position="14"/>
        <end position="115"/>
    </location>
</feature>
<dbReference type="GO" id="GO:0004553">
    <property type="term" value="F:hydrolase activity, hydrolyzing O-glycosyl compounds"/>
    <property type="evidence" value="ECO:0007669"/>
    <property type="project" value="InterPro"/>
</dbReference>
<feature type="domain" description="GH16" evidence="6">
    <location>
        <begin position="87"/>
        <end position="451"/>
    </location>
</feature>
<evidence type="ECO:0000256" key="5">
    <source>
        <dbReference type="SAM" id="SignalP"/>
    </source>
</evidence>
<dbReference type="InterPro" id="IPR000757">
    <property type="entry name" value="Beta-glucanase-like"/>
</dbReference>
<dbReference type="Gene3D" id="2.60.40.2140">
    <property type="entry name" value="Beta-1,3-glucan-recognition protein, N-terminal domain"/>
    <property type="match status" value="1"/>
</dbReference>
<dbReference type="GO" id="GO:0045087">
    <property type="term" value="P:innate immune response"/>
    <property type="evidence" value="ECO:0007669"/>
    <property type="project" value="UniProtKB-KW"/>
</dbReference>
<dbReference type="PANTHER" id="PTHR10963">
    <property type="entry name" value="GLYCOSYL HYDROLASE-RELATED"/>
    <property type="match status" value="1"/>
</dbReference>
<evidence type="ECO:0000256" key="3">
    <source>
        <dbReference type="ARBA" id="ARBA00022588"/>
    </source>
</evidence>
<keyword evidence="4" id="KW-0391">Immunity</keyword>
<dbReference type="SUPFAM" id="SSF49899">
    <property type="entry name" value="Concanavalin A-like lectins/glucanases"/>
    <property type="match status" value="1"/>
</dbReference>
<dbReference type="AlphaFoldDB" id="A0A8W8N5J3"/>
<dbReference type="Proteomes" id="UP000005408">
    <property type="component" value="Unassembled WGS sequence"/>
</dbReference>
<evidence type="ECO:0000313" key="8">
    <source>
        <dbReference type="EnsemblMetazoa" id="G4441.3:cds"/>
    </source>
</evidence>
<dbReference type="InterPro" id="IPR013320">
    <property type="entry name" value="ConA-like_dom_sf"/>
</dbReference>
<dbReference type="GO" id="GO:0005975">
    <property type="term" value="P:carbohydrate metabolic process"/>
    <property type="evidence" value="ECO:0007669"/>
    <property type="project" value="InterPro"/>
</dbReference>
<comment type="similarity">
    <text evidence="2">Belongs to the insect beta-1,3-glucan binding protein family.</text>
</comment>
<keyword evidence="9" id="KW-1185">Reference proteome</keyword>
<sequence>MNLGALVVLVSLSLTSASTTISIVGKSGLKLSKPDEDGISLVIFSVRNQNGESRDYVVETKNKGFEPESDSWEYVDTEANAGPGDEVEYKVATVQNGLLVESKWTSVFLVKYFEPGQFRSLRQTVVFRDDFNHFNKGHFTTEVSAWGGGNGEFQVYTPETANLYTANGYLYLKPTLTVDHHSFNEGTLYNGNMDVRGIWHTCTNGVNNGCRKSAYGQEILPPIMSGKVTTHAAITYGRVNVRARVPKGAFLWPAIWLLPRDNHYGNWPRSGEIDLMETKGNAWTSEWGGDHGIRSIGSTLHWGPDAGHNCFQKTHGEKYLNQPDGWHGWHTYSLDWTRNHLSILVDNQEIYRLTTPGNGMYNYCPYHNIEDPWRNGPHNAPFDQPFHLLLNVAVGGTSGFFAEGQYDVPKSWRNDSPHPMRDFWEHRGEWLKTWHGDDVAMLIDYVEMIQY</sequence>
<evidence type="ECO:0000259" key="7">
    <source>
        <dbReference type="PROSITE" id="PS51969"/>
    </source>
</evidence>
<evidence type="ECO:0008006" key="10">
    <source>
        <dbReference type="Google" id="ProtNLM"/>
    </source>
</evidence>
<dbReference type="CDD" id="cd08024">
    <property type="entry name" value="GH16_CCF"/>
    <property type="match status" value="1"/>
</dbReference>
<dbReference type="Pfam" id="PF00722">
    <property type="entry name" value="Glyco_hydro_16"/>
    <property type="match status" value="1"/>
</dbReference>
<dbReference type="GO" id="GO:0030246">
    <property type="term" value="F:carbohydrate binding"/>
    <property type="evidence" value="ECO:0007669"/>
    <property type="project" value="InterPro"/>
</dbReference>
<organism evidence="8 9">
    <name type="scientific">Magallana gigas</name>
    <name type="common">Pacific oyster</name>
    <name type="synonym">Crassostrea gigas</name>
    <dbReference type="NCBI Taxonomy" id="29159"/>
    <lineage>
        <taxon>Eukaryota</taxon>
        <taxon>Metazoa</taxon>
        <taxon>Spiralia</taxon>
        <taxon>Lophotrochozoa</taxon>
        <taxon>Mollusca</taxon>
        <taxon>Bivalvia</taxon>
        <taxon>Autobranchia</taxon>
        <taxon>Pteriomorphia</taxon>
        <taxon>Ostreida</taxon>
        <taxon>Ostreoidea</taxon>
        <taxon>Ostreidae</taxon>
        <taxon>Magallana</taxon>
    </lineage>
</organism>
<dbReference type="PROSITE" id="PS51969">
    <property type="entry name" value="CBM39"/>
    <property type="match status" value="1"/>
</dbReference>
<dbReference type="PANTHER" id="PTHR10963:SF55">
    <property type="entry name" value="GLYCOSIDE HYDROLASE FAMILY 16 PROTEIN"/>
    <property type="match status" value="1"/>
</dbReference>
<dbReference type="InterPro" id="IPR050546">
    <property type="entry name" value="Glycosyl_Hydrlase_16"/>
</dbReference>
<proteinExistence type="inferred from homology"/>
<name>A0A8W8N5J3_MAGGI</name>
<feature type="chain" id="PRO_5036452430" description="Beta-1,3-glucan-binding protein" evidence="5">
    <location>
        <begin position="18"/>
        <end position="451"/>
    </location>
</feature>
<dbReference type="InterPro" id="IPR043030">
    <property type="entry name" value="BGBP_N_sf"/>
</dbReference>
<dbReference type="PROSITE" id="PS51762">
    <property type="entry name" value="GH16_2"/>
    <property type="match status" value="1"/>
</dbReference>
<evidence type="ECO:0000259" key="6">
    <source>
        <dbReference type="PROSITE" id="PS51762"/>
    </source>
</evidence>
<keyword evidence="5" id="KW-0732">Signal</keyword>
<accession>A0A8W8N5J3</accession>
<dbReference type="EnsemblMetazoa" id="G4441.3">
    <property type="protein sequence ID" value="G4441.3:cds"/>
    <property type="gene ID" value="G4441"/>
</dbReference>
<comment type="similarity">
    <text evidence="1">Belongs to the glycosyl hydrolase 16 family.</text>
</comment>
<protein>
    <recommendedName>
        <fullName evidence="10">Beta-1,3-glucan-binding protein</fullName>
    </recommendedName>
</protein>
<dbReference type="Pfam" id="PF15886">
    <property type="entry name" value="CBM39"/>
    <property type="match status" value="1"/>
</dbReference>
<feature type="signal peptide" evidence="5">
    <location>
        <begin position="1"/>
        <end position="17"/>
    </location>
</feature>
<evidence type="ECO:0000256" key="4">
    <source>
        <dbReference type="ARBA" id="ARBA00022859"/>
    </source>
</evidence>
<evidence type="ECO:0000313" key="9">
    <source>
        <dbReference type="Proteomes" id="UP000005408"/>
    </source>
</evidence>
<keyword evidence="3" id="KW-0399">Innate immunity</keyword>
<dbReference type="Gene3D" id="2.60.120.200">
    <property type="match status" value="1"/>
</dbReference>
<reference evidence="8" key="1">
    <citation type="submission" date="2022-08" db="UniProtKB">
        <authorList>
            <consortium name="EnsemblMetazoa"/>
        </authorList>
    </citation>
    <scope>IDENTIFICATION</scope>
    <source>
        <strain evidence="8">05x7-T-G4-1.051#20</strain>
    </source>
</reference>
<evidence type="ECO:0000256" key="1">
    <source>
        <dbReference type="ARBA" id="ARBA00006865"/>
    </source>
</evidence>